<dbReference type="EMBL" id="JAWDJX010000035">
    <property type="protein sequence ID" value="KAK3050048.1"/>
    <property type="molecule type" value="Genomic_DNA"/>
</dbReference>
<gene>
    <name evidence="2" type="ORF">LTR09_008703</name>
</gene>
<feature type="chain" id="PRO_5042491971" evidence="1">
    <location>
        <begin position="18"/>
        <end position="152"/>
    </location>
</feature>
<reference evidence="2" key="1">
    <citation type="submission" date="2023-04" db="EMBL/GenBank/DDBJ databases">
        <title>Black Yeasts Isolated from many extreme environments.</title>
        <authorList>
            <person name="Coleine C."/>
            <person name="Stajich J.E."/>
            <person name="Selbmann L."/>
        </authorList>
    </citation>
    <scope>NUCLEOTIDE SEQUENCE</scope>
    <source>
        <strain evidence="2">CCFEE 5312</strain>
    </source>
</reference>
<keyword evidence="3" id="KW-1185">Reference proteome</keyword>
<evidence type="ECO:0000313" key="3">
    <source>
        <dbReference type="Proteomes" id="UP001271007"/>
    </source>
</evidence>
<evidence type="ECO:0000256" key="1">
    <source>
        <dbReference type="SAM" id="SignalP"/>
    </source>
</evidence>
<sequence length="152" mass="15662">MAPNLLTLLVLVTGAVATVSDQVIANYCSGPKYITLNLNATGINGPFILPSGQAYVYNITGTGNSATIANEAANVGGEVPRLDLGTSTDNAILYWAVNNLTGDPFAGSSFNITSSGITPNVCQSAIGYDKQVHACTDNGVTLTLNMCSTNVQ</sequence>
<dbReference type="Proteomes" id="UP001271007">
    <property type="component" value="Unassembled WGS sequence"/>
</dbReference>
<dbReference type="AlphaFoldDB" id="A0AAJ0DA39"/>
<accession>A0AAJ0DA39</accession>
<feature type="signal peptide" evidence="1">
    <location>
        <begin position="1"/>
        <end position="17"/>
    </location>
</feature>
<comment type="caution">
    <text evidence="2">The sequence shown here is derived from an EMBL/GenBank/DDBJ whole genome shotgun (WGS) entry which is preliminary data.</text>
</comment>
<evidence type="ECO:0000313" key="2">
    <source>
        <dbReference type="EMBL" id="KAK3050048.1"/>
    </source>
</evidence>
<keyword evidence="1" id="KW-0732">Signal</keyword>
<protein>
    <submittedName>
        <fullName evidence="2">Uncharacterized protein</fullName>
    </submittedName>
</protein>
<dbReference type="InterPro" id="IPR006771">
    <property type="entry name" value="CetA-like"/>
</dbReference>
<organism evidence="2 3">
    <name type="scientific">Extremus antarcticus</name>
    <dbReference type="NCBI Taxonomy" id="702011"/>
    <lineage>
        <taxon>Eukaryota</taxon>
        <taxon>Fungi</taxon>
        <taxon>Dikarya</taxon>
        <taxon>Ascomycota</taxon>
        <taxon>Pezizomycotina</taxon>
        <taxon>Dothideomycetes</taxon>
        <taxon>Dothideomycetidae</taxon>
        <taxon>Mycosphaerellales</taxon>
        <taxon>Extremaceae</taxon>
        <taxon>Extremus</taxon>
    </lineage>
</organism>
<dbReference type="Pfam" id="PF04681">
    <property type="entry name" value="Bys1"/>
    <property type="match status" value="1"/>
</dbReference>
<proteinExistence type="predicted"/>
<name>A0AAJ0DA39_9PEZI</name>